<organism evidence="8 9">
    <name type="scientific">Handelsmanbacteria sp. (strain RIFCSPLOWO2_12_FULL_64_10)</name>
    <dbReference type="NCBI Taxonomy" id="1817868"/>
    <lineage>
        <taxon>Bacteria</taxon>
        <taxon>Candidatus Handelsmaniibacteriota</taxon>
    </lineage>
</organism>
<evidence type="ECO:0000256" key="6">
    <source>
        <dbReference type="PIRSR" id="PIRSR001426-1"/>
    </source>
</evidence>
<dbReference type="InterPro" id="IPR004232">
    <property type="entry name" value="CN_Hdrtase_a/SCN_Hdrlase_g"/>
</dbReference>
<dbReference type="EC" id="4.2.1.84" evidence="2"/>
<comment type="caution">
    <text evidence="8">The sequence shown here is derived from an EMBL/GenBank/DDBJ whole genome shotgun (WGS) entry which is preliminary data.</text>
</comment>
<dbReference type="SUPFAM" id="SSF56209">
    <property type="entry name" value="Nitrile hydratase alpha chain"/>
    <property type="match status" value="1"/>
</dbReference>
<dbReference type="Gene3D" id="3.90.330.10">
    <property type="entry name" value="Nitrile hydratase alpha /Thiocyanate hydrolase gamma"/>
    <property type="match status" value="1"/>
</dbReference>
<feature type="binding site" evidence="6">
    <location>
        <position position="113"/>
    </location>
    <ligand>
        <name>Fe(3+)</name>
        <dbReference type="ChEBI" id="CHEBI:29034"/>
    </ligand>
</feature>
<dbReference type="PIRSF" id="PIRSF001426">
    <property type="entry name" value="NHase_alpha"/>
    <property type="match status" value="1"/>
</dbReference>
<dbReference type="NCBIfam" id="TIGR01323">
    <property type="entry name" value="nitrile_alph"/>
    <property type="match status" value="1"/>
</dbReference>
<evidence type="ECO:0000256" key="3">
    <source>
        <dbReference type="ARBA" id="ARBA00022723"/>
    </source>
</evidence>
<proteinExistence type="inferred from homology"/>
<evidence type="ECO:0000256" key="1">
    <source>
        <dbReference type="ARBA" id="ARBA00009363"/>
    </source>
</evidence>
<feature type="binding site" evidence="6">
    <location>
        <position position="108"/>
    </location>
    <ligand>
        <name>Fe(3+)</name>
        <dbReference type="ChEBI" id="CHEBI:29034"/>
    </ligand>
</feature>
<evidence type="ECO:0000256" key="2">
    <source>
        <dbReference type="ARBA" id="ARBA00013079"/>
    </source>
</evidence>
<accession>A0A1F6CYF5</accession>
<evidence type="ECO:0000259" key="7">
    <source>
        <dbReference type="Pfam" id="PF02979"/>
    </source>
</evidence>
<feature type="binding site" evidence="6">
    <location>
        <position position="112"/>
    </location>
    <ligand>
        <name>Fe(3+)</name>
        <dbReference type="ChEBI" id="CHEBI:29034"/>
    </ligand>
</feature>
<evidence type="ECO:0000256" key="5">
    <source>
        <dbReference type="ARBA" id="ARBA00044877"/>
    </source>
</evidence>
<dbReference type="GO" id="GO:0046914">
    <property type="term" value="F:transition metal ion binding"/>
    <property type="evidence" value="ECO:0007669"/>
    <property type="project" value="InterPro"/>
</dbReference>
<gene>
    <name evidence="8" type="ORF">A3F84_22910</name>
</gene>
<comment type="similarity">
    <text evidence="1">Belongs to the nitrile hydratase subunit alpha family.</text>
</comment>
<dbReference type="InterPro" id="IPR036648">
    <property type="entry name" value="CN_Hdrase_a/SCN_Hdrase_g_sf"/>
</dbReference>
<keyword evidence="6" id="KW-0408">Iron</keyword>
<reference evidence="8 9" key="1">
    <citation type="journal article" date="2016" name="Nat. Commun.">
        <title>Thousands of microbial genomes shed light on interconnected biogeochemical processes in an aquifer system.</title>
        <authorList>
            <person name="Anantharaman K."/>
            <person name="Brown C.T."/>
            <person name="Hug L.A."/>
            <person name="Sharon I."/>
            <person name="Castelle C.J."/>
            <person name="Probst A.J."/>
            <person name="Thomas B.C."/>
            <person name="Singh A."/>
            <person name="Wilkins M.J."/>
            <person name="Karaoz U."/>
            <person name="Brodie E.L."/>
            <person name="Williams K.H."/>
            <person name="Hubbard S.S."/>
            <person name="Banfield J.F."/>
        </authorList>
    </citation>
    <scope>NUCLEOTIDE SEQUENCE [LARGE SCALE GENOMIC DNA]</scope>
    <source>
        <strain evidence="9">RIFCSPLOWO2_12_FULL_64_10</strain>
    </source>
</reference>
<feature type="domain" description="Nitrile hydratase alpha/Thiocyanate hydrolase gamma" evidence="7">
    <location>
        <begin position="18"/>
        <end position="198"/>
    </location>
</feature>
<sequence length="218" mass="23816">MHDHDHAAIQDDPQPTLYERRAHAIESLLIEKGVVTTDEIRRGVEILDSRTPTQGARVVARAWADAGFKARLLADARSAVRELGLDPGASTVLRAVENTDQAHNLIVCTLCSCYPRALLGLPPDWYKSLSYRSRAVVDPRGVLREFGLELRPEVEVRVYDSTADIRYIVIPARPAGTEGLSEEELAGLVTRDSMIGVAKALDLTHPPPPPSPSGRGRG</sequence>
<protein>
    <recommendedName>
        <fullName evidence="2">nitrile hydratase</fullName>
        <ecNumber evidence="2">4.2.1.84</ecNumber>
    </recommendedName>
</protein>
<dbReference type="GO" id="GO:0018822">
    <property type="term" value="F:nitrile hydratase activity"/>
    <property type="evidence" value="ECO:0007669"/>
    <property type="project" value="UniProtKB-EC"/>
</dbReference>
<dbReference type="InterPro" id="IPR018141">
    <property type="entry name" value="Nitrile_hydratase_asu"/>
</dbReference>
<dbReference type="AlphaFoldDB" id="A0A1F6CYF5"/>
<feature type="binding site" evidence="6">
    <location>
        <position position="111"/>
    </location>
    <ligand>
        <name>Fe(3+)</name>
        <dbReference type="ChEBI" id="CHEBI:29034"/>
    </ligand>
</feature>
<keyword evidence="3 6" id="KW-0479">Metal-binding</keyword>
<evidence type="ECO:0000256" key="4">
    <source>
        <dbReference type="ARBA" id="ARBA00023239"/>
    </source>
</evidence>
<dbReference type="Pfam" id="PF02979">
    <property type="entry name" value="NHase_alpha"/>
    <property type="match status" value="1"/>
</dbReference>
<dbReference type="InterPro" id="IPR023900">
    <property type="entry name" value="CN_Hdrtase_asu/SCN_Hdrlase_gsu"/>
</dbReference>
<name>A0A1F6CYF5_HANXR</name>
<dbReference type="EMBL" id="MFKF01000110">
    <property type="protein sequence ID" value="OGG54185.1"/>
    <property type="molecule type" value="Genomic_DNA"/>
</dbReference>
<evidence type="ECO:0000313" key="9">
    <source>
        <dbReference type="Proteomes" id="UP000178606"/>
    </source>
</evidence>
<comment type="catalytic activity">
    <reaction evidence="5">
        <text>an aliphatic primary amide = an aliphatic nitrile + H2O</text>
        <dbReference type="Rhea" id="RHEA:12673"/>
        <dbReference type="ChEBI" id="CHEBI:15377"/>
        <dbReference type="ChEBI" id="CHEBI:65285"/>
        <dbReference type="ChEBI" id="CHEBI:80291"/>
        <dbReference type="EC" id="4.2.1.84"/>
    </reaction>
</comment>
<dbReference type="Proteomes" id="UP000178606">
    <property type="component" value="Unassembled WGS sequence"/>
</dbReference>
<keyword evidence="4" id="KW-0456">Lyase</keyword>
<evidence type="ECO:0000313" key="8">
    <source>
        <dbReference type="EMBL" id="OGG54185.1"/>
    </source>
</evidence>